<protein>
    <submittedName>
        <fullName evidence="2">Uncharacterized protein</fullName>
    </submittedName>
</protein>
<feature type="region of interest" description="Disordered" evidence="1">
    <location>
        <begin position="447"/>
        <end position="474"/>
    </location>
</feature>
<reference evidence="2" key="1">
    <citation type="submission" date="2022-08" db="EMBL/GenBank/DDBJ databases">
        <authorList>
            <consortium name="DOE Joint Genome Institute"/>
            <person name="Min B."/>
            <person name="Riley R."/>
            <person name="Sierra-Patev S."/>
            <person name="Naranjo-Ortiz M."/>
            <person name="Looney B."/>
            <person name="Konkel Z."/>
            <person name="Slot J.C."/>
            <person name="Sakamoto Y."/>
            <person name="Steenwyk J.L."/>
            <person name="Rokas A."/>
            <person name="Carro J."/>
            <person name="Camarero S."/>
            <person name="Ferreira P."/>
            <person name="Molpeceres G."/>
            <person name="Ruiz-Duenas F.J."/>
            <person name="Serrano A."/>
            <person name="Henrissat B."/>
            <person name="Drula E."/>
            <person name="Hughes K.W."/>
            <person name="Mata J.L."/>
            <person name="Ishikawa N.K."/>
            <person name="Vargas-Isla R."/>
            <person name="Ushijima S."/>
            <person name="Smith C.A."/>
            <person name="Ahrendt S."/>
            <person name="Andreopoulos W."/>
            <person name="He G."/>
            <person name="Labutti K."/>
            <person name="Lipzen A."/>
            <person name="Ng V."/>
            <person name="Sandor L."/>
            <person name="Barry K."/>
            <person name="Martinez A.T."/>
            <person name="Xiao Y."/>
            <person name="Gibbons J.G."/>
            <person name="Terashima K."/>
            <person name="Hibbett D.S."/>
            <person name="Grigoriev I.V."/>
        </authorList>
    </citation>
    <scope>NUCLEOTIDE SEQUENCE</scope>
    <source>
        <strain evidence="2">Sp2 HRB7682 ss15</strain>
    </source>
</reference>
<comment type="caution">
    <text evidence="2">The sequence shown here is derived from an EMBL/GenBank/DDBJ whole genome shotgun (WGS) entry which is preliminary data.</text>
</comment>
<feature type="region of interest" description="Disordered" evidence="1">
    <location>
        <begin position="191"/>
        <end position="254"/>
    </location>
</feature>
<accession>A0A9W9A7E1</accession>
<evidence type="ECO:0000313" key="2">
    <source>
        <dbReference type="EMBL" id="KAJ4476320.1"/>
    </source>
</evidence>
<feature type="compositionally biased region" description="Basic residues" evidence="1">
    <location>
        <begin position="82"/>
        <end position="94"/>
    </location>
</feature>
<proteinExistence type="predicted"/>
<feature type="region of interest" description="Disordered" evidence="1">
    <location>
        <begin position="1"/>
        <end position="23"/>
    </location>
</feature>
<organism evidence="2 3">
    <name type="scientific">Lentinula lateritia</name>
    <dbReference type="NCBI Taxonomy" id="40482"/>
    <lineage>
        <taxon>Eukaryota</taxon>
        <taxon>Fungi</taxon>
        <taxon>Dikarya</taxon>
        <taxon>Basidiomycota</taxon>
        <taxon>Agaricomycotina</taxon>
        <taxon>Agaricomycetes</taxon>
        <taxon>Agaricomycetidae</taxon>
        <taxon>Agaricales</taxon>
        <taxon>Marasmiineae</taxon>
        <taxon>Omphalotaceae</taxon>
        <taxon>Lentinula</taxon>
    </lineage>
</organism>
<dbReference type="AlphaFoldDB" id="A0A9W9A7E1"/>
<dbReference type="Proteomes" id="UP001150238">
    <property type="component" value="Unassembled WGS sequence"/>
</dbReference>
<feature type="compositionally biased region" description="Low complexity" evidence="1">
    <location>
        <begin position="198"/>
        <end position="211"/>
    </location>
</feature>
<name>A0A9W9A7E1_9AGAR</name>
<feature type="compositionally biased region" description="Low complexity" evidence="1">
    <location>
        <begin position="59"/>
        <end position="80"/>
    </location>
</feature>
<reference evidence="2" key="2">
    <citation type="journal article" date="2023" name="Proc. Natl. Acad. Sci. U.S.A.">
        <title>A global phylogenomic analysis of the shiitake genus Lentinula.</title>
        <authorList>
            <person name="Sierra-Patev S."/>
            <person name="Min B."/>
            <person name="Naranjo-Ortiz M."/>
            <person name="Looney B."/>
            <person name="Konkel Z."/>
            <person name="Slot J.C."/>
            <person name="Sakamoto Y."/>
            <person name="Steenwyk J.L."/>
            <person name="Rokas A."/>
            <person name="Carro J."/>
            <person name="Camarero S."/>
            <person name="Ferreira P."/>
            <person name="Molpeceres G."/>
            <person name="Ruiz-Duenas F.J."/>
            <person name="Serrano A."/>
            <person name="Henrissat B."/>
            <person name="Drula E."/>
            <person name="Hughes K.W."/>
            <person name="Mata J.L."/>
            <person name="Ishikawa N.K."/>
            <person name="Vargas-Isla R."/>
            <person name="Ushijima S."/>
            <person name="Smith C.A."/>
            <person name="Donoghue J."/>
            <person name="Ahrendt S."/>
            <person name="Andreopoulos W."/>
            <person name="He G."/>
            <person name="LaButti K."/>
            <person name="Lipzen A."/>
            <person name="Ng V."/>
            <person name="Riley R."/>
            <person name="Sandor L."/>
            <person name="Barry K."/>
            <person name="Martinez A.T."/>
            <person name="Xiao Y."/>
            <person name="Gibbons J.G."/>
            <person name="Terashima K."/>
            <person name="Grigoriev I.V."/>
            <person name="Hibbett D."/>
        </authorList>
    </citation>
    <scope>NUCLEOTIDE SEQUENCE</scope>
    <source>
        <strain evidence="2">Sp2 HRB7682 ss15</strain>
    </source>
</reference>
<gene>
    <name evidence="2" type="ORF">C8J55DRAFT_606792</name>
</gene>
<dbReference type="EMBL" id="JANVFS010000020">
    <property type="protein sequence ID" value="KAJ4476320.1"/>
    <property type="molecule type" value="Genomic_DNA"/>
</dbReference>
<feature type="compositionally biased region" description="Basic residues" evidence="1">
    <location>
        <begin position="455"/>
        <end position="467"/>
    </location>
</feature>
<evidence type="ECO:0000313" key="3">
    <source>
        <dbReference type="Proteomes" id="UP001150238"/>
    </source>
</evidence>
<feature type="region of interest" description="Disordered" evidence="1">
    <location>
        <begin position="59"/>
        <end position="95"/>
    </location>
</feature>
<feature type="compositionally biased region" description="Pro residues" evidence="1">
    <location>
        <begin position="1"/>
        <end position="22"/>
    </location>
</feature>
<sequence>MMNAPKPCPSVPLPASPAPPAPLVVRRRSSTFTSISNWANAVQPGSPAPYSPPLYSPAGSPGLVARRPSLPRRPSISAARGINRRRPSISHIRARSGSASFLQLVDTPTTAGHKSIPTPGPVSPGKVSDFDLTNLGYTSIFVHLPHTPSTPSPFILPANTDKIPIPSTPRTPPAAPTKGLKRFRSLGMLKGHRRRGKSVAPPASPSTTAAVPPLPRLPSAGAGFASIPPSSPTHRIPAVTKSKPVLTPPPSTTTFKKAKKASAAAAPPLPPTLTNELLLMQFMGGGSLETHAKRVMEKQARDIAPAGYSKDMTASTTAVTAPFGVGVGAVYRDEKGMMWWDAEEAIEYQPLLPPSSPGSPGSPTRTWVLFGHPSPRAHRLAGFNVQDGDERRGSVTSSIPSSPSLSLSLNHMITPAPIDTAARAMHLLRIPTSEMSVSLAALNSSLTTASGAAARQRRNKRTRRRPAPLKLHSAPTVPTASHVLHLFDDSFVPSPAMRRIGNSSGDISAPATCTDFPPPPKEPSDLISIKEAKISKTGFKGKARALFGGFA</sequence>
<evidence type="ECO:0000256" key="1">
    <source>
        <dbReference type="SAM" id="MobiDB-lite"/>
    </source>
</evidence>